<sequence length="569" mass="62934">MLNNQNNGQLSYAGISYEYIKWYDIAGQPFGIAVNFNAIVFEDANNIIDTKGAFAVGRDFVSTRGLSLAFGNDNNLVGTGYSPNAVRFLVGRNVAMQGPLVVIGHVVAGGTFRAAHGSTYMIGKDGTQDQLQTLKNLYQAQGGSPYWTPSDRGSHYAIPSYDVPRYIPAERIGADVNEFFREAKESMQYYHECITRLMPNGTVTERFYENILQGNDPVQNVFVIDARPNGILNKELRIEIPDGSIAIVIFRTGNNAHIQYGLWGSQRLANRTLYVFEDAENIYMEVPAAIWGSILAPNAMFHAHKTGGHVSGNAAFRSFAVNPSSGFEFHLYPFVGGVTCEDVSFAPVQEPEPEVPQPETVLPEPSIQPISECPPCPEAEPCPPCPQPEPCPEPEPCPPCPQPEPCPEPEPCPPCPQPEPCPEAEPCPPCPQPEPCPPCPETRIEYRPYPVRVPVPCPRSKTRVIYRKVMVREKVNDCKIEAGKIFGCIWGCGCNCNHEYKVNLYKIRNEGKILIQSEKLGTCGCFEFNVPYDDCYVLEVCPLLDKKNSCCRPMLTLKNVGVSSLMILN</sequence>
<dbReference type="EMBL" id="CVTD020000002">
    <property type="protein sequence ID" value="CRZ33236.1"/>
    <property type="molecule type" value="Genomic_DNA"/>
</dbReference>
<organism evidence="2 3">
    <name type="scientific">Herbinix hemicellulosilytica</name>
    <dbReference type="NCBI Taxonomy" id="1564487"/>
    <lineage>
        <taxon>Bacteria</taxon>
        <taxon>Bacillati</taxon>
        <taxon>Bacillota</taxon>
        <taxon>Clostridia</taxon>
        <taxon>Lachnospirales</taxon>
        <taxon>Lachnospiraceae</taxon>
        <taxon>Herbinix</taxon>
    </lineage>
</organism>
<dbReference type="InterPro" id="IPR026588">
    <property type="entry name" value="Choice_anch_A"/>
</dbReference>
<dbReference type="RefSeq" id="WP_103201427.1">
    <property type="nucleotide sequence ID" value="NZ_CVTD020000002.1"/>
</dbReference>
<dbReference type="Pfam" id="PF20597">
    <property type="entry name" value="pAdhesive_15"/>
    <property type="match status" value="1"/>
</dbReference>
<dbReference type="NCBIfam" id="TIGR04215">
    <property type="entry name" value="choice_anch_A"/>
    <property type="match status" value="1"/>
</dbReference>
<dbReference type="OrthoDB" id="1878783at2"/>
<feature type="domain" description="Choice-of-anchor A" evidence="1">
    <location>
        <begin position="29"/>
        <end position="330"/>
    </location>
</feature>
<keyword evidence="3" id="KW-1185">Reference proteome</keyword>
<evidence type="ECO:0000313" key="2">
    <source>
        <dbReference type="EMBL" id="CRZ33236.1"/>
    </source>
</evidence>
<reference evidence="2 3" key="1">
    <citation type="submission" date="2015-06" db="EMBL/GenBank/DDBJ databases">
        <authorList>
            <person name="Wibberg Daniel"/>
        </authorList>
    </citation>
    <scope>NUCLEOTIDE SEQUENCE [LARGE SCALE GENOMIC DNA]</scope>
    <source>
        <strain evidence="2 3">T3/55T</strain>
    </source>
</reference>
<gene>
    <name evidence="2" type="ORF">HHT355_0020</name>
</gene>
<evidence type="ECO:0000259" key="1">
    <source>
        <dbReference type="Pfam" id="PF20597"/>
    </source>
</evidence>
<dbReference type="AlphaFoldDB" id="A0A0H5SEF4"/>
<accession>A0A0H5SEF4</accession>
<dbReference type="Proteomes" id="UP000236497">
    <property type="component" value="Unassembled WGS sequence"/>
</dbReference>
<protein>
    <recommendedName>
        <fullName evidence="1">Choice-of-anchor A domain-containing protein</fullName>
    </recommendedName>
</protein>
<name>A0A0H5SEF4_HERHM</name>
<proteinExistence type="predicted"/>
<evidence type="ECO:0000313" key="3">
    <source>
        <dbReference type="Proteomes" id="UP000236497"/>
    </source>
</evidence>